<name>A0A812N6K5_9DINO</name>
<sequence length="57" mass="6390">EETARTLKFASTVRKVTNFPKQMVLPVADYERWAAATGGDAWCSAVGEFLRRGEDKQ</sequence>
<keyword evidence="4" id="KW-1185">Reference proteome</keyword>
<reference evidence="3" key="1">
    <citation type="submission" date="2021-02" db="EMBL/GenBank/DDBJ databases">
        <authorList>
            <person name="Dougan E. K."/>
            <person name="Rhodes N."/>
            <person name="Thang M."/>
            <person name="Chan C."/>
        </authorList>
    </citation>
    <scope>NUCLEOTIDE SEQUENCE</scope>
</reference>
<dbReference type="InterPro" id="IPR001752">
    <property type="entry name" value="Kinesin_motor_dom"/>
</dbReference>
<dbReference type="GO" id="GO:0008017">
    <property type="term" value="F:microtubule binding"/>
    <property type="evidence" value="ECO:0007669"/>
    <property type="project" value="InterPro"/>
</dbReference>
<dbReference type="GO" id="GO:0005524">
    <property type="term" value="F:ATP binding"/>
    <property type="evidence" value="ECO:0007669"/>
    <property type="project" value="InterPro"/>
</dbReference>
<gene>
    <name evidence="3" type="ORF">SNEC2469_LOCUS7121</name>
</gene>
<feature type="non-terminal residue" evidence="3">
    <location>
        <position position="1"/>
    </location>
</feature>
<comment type="similarity">
    <text evidence="1">Belongs to the TRAFAC class myosin-kinesin ATPase superfamily. Kinesin family.</text>
</comment>
<feature type="domain" description="Kinesin motor" evidence="2">
    <location>
        <begin position="1"/>
        <end position="16"/>
    </location>
</feature>
<evidence type="ECO:0000313" key="4">
    <source>
        <dbReference type="Proteomes" id="UP000601435"/>
    </source>
</evidence>
<feature type="non-terminal residue" evidence="3">
    <location>
        <position position="57"/>
    </location>
</feature>
<dbReference type="PROSITE" id="PS50067">
    <property type="entry name" value="KINESIN_MOTOR_2"/>
    <property type="match status" value="1"/>
</dbReference>
<evidence type="ECO:0000256" key="1">
    <source>
        <dbReference type="PROSITE-ProRule" id="PRU00283"/>
    </source>
</evidence>
<evidence type="ECO:0000313" key="3">
    <source>
        <dbReference type="EMBL" id="CAE7290725.1"/>
    </source>
</evidence>
<dbReference type="EMBL" id="CAJNJA010012186">
    <property type="protein sequence ID" value="CAE7290725.1"/>
    <property type="molecule type" value="Genomic_DNA"/>
</dbReference>
<comment type="caution">
    <text evidence="3">The sequence shown here is derived from an EMBL/GenBank/DDBJ whole genome shotgun (WGS) entry which is preliminary data.</text>
</comment>
<dbReference type="AlphaFoldDB" id="A0A812N6K5"/>
<organism evidence="3 4">
    <name type="scientific">Symbiodinium necroappetens</name>
    <dbReference type="NCBI Taxonomy" id="1628268"/>
    <lineage>
        <taxon>Eukaryota</taxon>
        <taxon>Sar</taxon>
        <taxon>Alveolata</taxon>
        <taxon>Dinophyceae</taxon>
        <taxon>Suessiales</taxon>
        <taxon>Symbiodiniaceae</taxon>
        <taxon>Symbiodinium</taxon>
    </lineage>
</organism>
<evidence type="ECO:0000259" key="2">
    <source>
        <dbReference type="PROSITE" id="PS50067"/>
    </source>
</evidence>
<dbReference type="GO" id="GO:0007018">
    <property type="term" value="P:microtubule-based movement"/>
    <property type="evidence" value="ECO:0007669"/>
    <property type="project" value="InterPro"/>
</dbReference>
<dbReference type="OrthoDB" id="434847at2759"/>
<dbReference type="Proteomes" id="UP000601435">
    <property type="component" value="Unassembled WGS sequence"/>
</dbReference>
<dbReference type="GO" id="GO:0003777">
    <property type="term" value="F:microtubule motor activity"/>
    <property type="evidence" value="ECO:0007669"/>
    <property type="project" value="InterPro"/>
</dbReference>
<comment type="caution">
    <text evidence="1">Lacks conserved residue(s) required for the propagation of feature annotation.</text>
</comment>
<accession>A0A812N6K5</accession>
<protein>
    <recommendedName>
        <fullName evidence="2">Kinesin motor domain-containing protein</fullName>
    </recommendedName>
</protein>
<proteinExistence type="inferred from homology"/>